<dbReference type="EMBL" id="BARU01005253">
    <property type="protein sequence ID" value="GAH28850.1"/>
    <property type="molecule type" value="Genomic_DNA"/>
</dbReference>
<dbReference type="AlphaFoldDB" id="X1F8F8"/>
<accession>X1F8F8</accession>
<evidence type="ECO:0000313" key="1">
    <source>
        <dbReference type="EMBL" id="GAH28850.1"/>
    </source>
</evidence>
<protein>
    <recommendedName>
        <fullName evidence="2">Helix-turn-helix domain-containing protein</fullName>
    </recommendedName>
</protein>
<sequence length="126" mass="15270">MTEEKPLKLRGWASPFVYPTALFIRDYLLEHGEGYAQEMWRQLKKAREGRNVCTCEGFKRNYIYILKKLGLIEEARREPVPGQPNWHERRYYRIVPGKEDLSDEWTNPQKVWKMKRYGYYKHKPTS</sequence>
<name>X1F8F8_9ZZZZ</name>
<evidence type="ECO:0008006" key="2">
    <source>
        <dbReference type="Google" id="ProtNLM"/>
    </source>
</evidence>
<reference evidence="1" key="1">
    <citation type="journal article" date="2014" name="Front. Microbiol.">
        <title>High frequency of phylogenetically diverse reductive dehalogenase-homologous genes in deep subseafloor sedimentary metagenomes.</title>
        <authorList>
            <person name="Kawai M."/>
            <person name="Futagami T."/>
            <person name="Toyoda A."/>
            <person name="Takaki Y."/>
            <person name="Nishi S."/>
            <person name="Hori S."/>
            <person name="Arai W."/>
            <person name="Tsubouchi T."/>
            <person name="Morono Y."/>
            <person name="Uchiyama I."/>
            <person name="Ito T."/>
            <person name="Fujiyama A."/>
            <person name="Inagaki F."/>
            <person name="Takami H."/>
        </authorList>
    </citation>
    <scope>NUCLEOTIDE SEQUENCE</scope>
    <source>
        <strain evidence="1">Expedition CK06-06</strain>
    </source>
</reference>
<proteinExistence type="predicted"/>
<comment type="caution">
    <text evidence="1">The sequence shown here is derived from an EMBL/GenBank/DDBJ whole genome shotgun (WGS) entry which is preliminary data.</text>
</comment>
<organism evidence="1">
    <name type="scientific">marine sediment metagenome</name>
    <dbReference type="NCBI Taxonomy" id="412755"/>
    <lineage>
        <taxon>unclassified sequences</taxon>
        <taxon>metagenomes</taxon>
        <taxon>ecological metagenomes</taxon>
    </lineage>
</organism>
<gene>
    <name evidence="1" type="ORF">S03H2_10182</name>
</gene>